<feature type="chain" id="PRO_5040364445" description="Alpha-galactosidase" evidence="7">
    <location>
        <begin position="21"/>
        <end position="504"/>
    </location>
</feature>
<evidence type="ECO:0000256" key="5">
    <source>
        <dbReference type="ARBA" id="ARBA00023295"/>
    </source>
</evidence>
<dbReference type="Gene3D" id="2.60.40.1180">
    <property type="entry name" value="Golgi alpha-mannosidase II"/>
    <property type="match status" value="1"/>
</dbReference>
<dbReference type="PANTHER" id="PTHR11452">
    <property type="entry name" value="ALPHA-GALACTOSIDASE/ALPHA-N-ACETYLGALACTOSAMINIDASE"/>
    <property type="match status" value="1"/>
</dbReference>
<accession>A0A9P4QYH2</accession>
<dbReference type="SUPFAM" id="SSF51445">
    <property type="entry name" value="(Trans)glycosidases"/>
    <property type="match status" value="1"/>
</dbReference>
<dbReference type="CDD" id="cd14792">
    <property type="entry name" value="GH27"/>
    <property type="match status" value="1"/>
</dbReference>
<dbReference type="InterPro" id="IPR002241">
    <property type="entry name" value="Glyco_hydro_27"/>
</dbReference>
<keyword evidence="5 6" id="KW-0326">Glycosidase</keyword>
<evidence type="ECO:0000256" key="6">
    <source>
        <dbReference type="RuleBase" id="RU361168"/>
    </source>
</evidence>
<dbReference type="Proteomes" id="UP000799444">
    <property type="component" value="Unassembled WGS sequence"/>
</dbReference>
<dbReference type="AlphaFoldDB" id="A0A9P4QYH2"/>
<evidence type="ECO:0000256" key="2">
    <source>
        <dbReference type="ARBA" id="ARBA00009743"/>
    </source>
</evidence>
<dbReference type="GO" id="GO:0005975">
    <property type="term" value="P:carbohydrate metabolic process"/>
    <property type="evidence" value="ECO:0007669"/>
    <property type="project" value="InterPro"/>
</dbReference>
<evidence type="ECO:0000256" key="3">
    <source>
        <dbReference type="ARBA" id="ARBA00012755"/>
    </source>
</evidence>
<dbReference type="OrthoDB" id="3763854at2759"/>
<evidence type="ECO:0000256" key="1">
    <source>
        <dbReference type="ARBA" id="ARBA00001255"/>
    </source>
</evidence>
<reference evidence="8" key="1">
    <citation type="journal article" date="2020" name="Stud. Mycol.">
        <title>101 Dothideomycetes genomes: a test case for predicting lifestyles and emergence of pathogens.</title>
        <authorList>
            <person name="Haridas S."/>
            <person name="Albert R."/>
            <person name="Binder M."/>
            <person name="Bloem J."/>
            <person name="Labutti K."/>
            <person name="Salamov A."/>
            <person name="Andreopoulos B."/>
            <person name="Baker S."/>
            <person name="Barry K."/>
            <person name="Bills G."/>
            <person name="Bluhm B."/>
            <person name="Cannon C."/>
            <person name="Castanera R."/>
            <person name="Culley D."/>
            <person name="Daum C."/>
            <person name="Ezra D."/>
            <person name="Gonzalez J."/>
            <person name="Henrissat B."/>
            <person name="Kuo A."/>
            <person name="Liang C."/>
            <person name="Lipzen A."/>
            <person name="Lutzoni F."/>
            <person name="Magnuson J."/>
            <person name="Mondo S."/>
            <person name="Nolan M."/>
            <person name="Ohm R."/>
            <person name="Pangilinan J."/>
            <person name="Park H.-J."/>
            <person name="Ramirez L."/>
            <person name="Alfaro M."/>
            <person name="Sun H."/>
            <person name="Tritt A."/>
            <person name="Yoshinaga Y."/>
            <person name="Zwiers L.-H."/>
            <person name="Turgeon B."/>
            <person name="Goodwin S."/>
            <person name="Spatafora J."/>
            <person name="Crous P."/>
            <person name="Grigoriev I."/>
        </authorList>
    </citation>
    <scope>NUCLEOTIDE SEQUENCE</scope>
    <source>
        <strain evidence="8">CBS 125425</strain>
    </source>
</reference>
<keyword evidence="4 6" id="KW-0378">Hydrolase</keyword>
<dbReference type="Pfam" id="PF16499">
    <property type="entry name" value="Melibiase_2"/>
    <property type="match status" value="2"/>
</dbReference>
<organism evidence="8 9">
    <name type="scientific">Polyplosphaeria fusca</name>
    <dbReference type="NCBI Taxonomy" id="682080"/>
    <lineage>
        <taxon>Eukaryota</taxon>
        <taxon>Fungi</taxon>
        <taxon>Dikarya</taxon>
        <taxon>Ascomycota</taxon>
        <taxon>Pezizomycotina</taxon>
        <taxon>Dothideomycetes</taxon>
        <taxon>Pleosporomycetidae</taxon>
        <taxon>Pleosporales</taxon>
        <taxon>Tetraplosphaeriaceae</taxon>
        <taxon>Polyplosphaeria</taxon>
    </lineage>
</organism>
<evidence type="ECO:0000256" key="4">
    <source>
        <dbReference type="ARBA" id="ARBA00022801"/>
    </source>
</evidence>
<evidence type="ECO:0000256" key="7">
    <source>
        <dbReference type="SAM" id="SignalP"/>
    </source>
</evidence>
<protein>
    <recommendedName>
        <fullName evidence="3 6">Alpha-galactosidase</fullName>
        <ecNumber evidence="3 6">3.2.1.22</ecNumber>
    </recommendedName>
    <alternativeName>
        <fullName evidence="6">Melibiase</fullName>
    </alternativeName>
</protein>
<comment type="similarity">
    <text evidence="2 6">Belongs to the glycosyl hydrolase 27 family.</text>
</comment>
<dbReference type="PRINTS" id="PR00740">
    <property type="entry name" value="GLHYDRLASE27"/>
</dbReference>
<dbReference type="EC" id="3.2.1.22" evidence="3 6"/>
<keyword evidence="6" id="KW-1015">Disulfide bond</keyword>
<dbReference type="GO" id="GO:0004557">
    <property type="term" value="F:alpha-galactosidase activity"/>
    <property type="evidence" value="ECO:0007669"/>
    <property type="project" value="UniProtKB-EC"/>
</dbReference>
<gene>
    <name evidence="8" type="ORF">EJ04DRAFT_605807</name>
</gene>
<name>A0A9P4QYH2_9PLEO</name>
<keyword evidence="7" id="KW-0732">Signal</keyword>
<dbReference type="InterPro" id="IPR013785">
    <property type="entry name" value="Aldolase_TIM"/>
</dbReference>
<dbReference type="PANTHER" id="PTHR11452:SF33">
    <property type="entry name" value="ALPHA-GALACTOSIDASE 2"/>
    <property type="match status" value="1"/>
</dbReference>
<keyword evidence="9" id="KW-1185">Reference proteome</keyword>
<comment type="catalytic activity">
    <reaction evidence="1 6">
        <text>Hydrolysis of terminal, non-reducing alpha-D-galactose residues in alpha-D-galactosides, including galactose oligosaccharides, galactomannans and galactolipids.</text>
        <dbReference type="EC" id="3.2.1.22"/>
    </reaction>
</comment>
<feature type="signal peptide" evidence="7">
    <location>
        <begin position="1"/>
        <end position="20"/>
    </location>
</feature>
<sequence length="504" mass="56185">MLFARPKSILLLALLSRVHALTKLSKEDSANGFRNSFRGWSSFPLQAYDHPEHQDYGPAWFTEDNLLKQARALQDLGNGYDYLMLDSGWSDGGEGDENGRIKPNKTIFPDFKAFSKQVHNMGLKLGVYIVPGAFNSDIVDNKPIADSQFGMSDVNTPCSTDAPFPCTFGRRDLQDNPASRAWVSSVVKQFADWEIDLIKFDYIHPKASNESPLDDKLPDGYSNFLDVDIYHDAISASGRQMWLLLSYNLDISHDATERWRKSADSYRISTDVNNPVDGKSVPAGITTMVSWFAIQKMSEALRIYMSAQLSETRNLKGFADVDSLMIGNTGFLNGLSAAQRMTYMGLWAMSGAPMYLGDDLTKIDDAYRPWLTKKEVLEIHDDWTSQESPGIYVNPDGSRNPSQLQIWEAGPFGDDEEVVVLLANMGCTERADRYEPPWGSNCQPGGQNVVATYEVLQLQGRYCVRDVWASEDTGAADTQVSKVLDEGQSVLYRMTPNGKGGKNC</sequence>
<dbReference type="InterPro" id="IPR013780">
    <property type="entry name" value="Glyco_hydro_b"/>
</dbReference>
<proteinExistence type="inferred from homology"/>
<dbReference type="Gene3D" id="3.20.20.70">
    <property type="entry name" value="Aldolase class I"/>
    <property type="match status" value="1"/>
</dbReference>
<comment type="caution">
    <text evidence="8">The sequence shown here is derived from an EMBL/GenBank/DDBJ whole genome shotgun (WGS) entry which is preliminary data.</text>
</comment>
<dbReference type="InterPro" id="IPR017853">
    <property type="entry name" value="GH"/>
</dbReference>
<evidence type="ECO:0000313" key="9">
    <source>
        <dbReference type="Proteomes" id="UP000799444"/>
    </source>
</evidence>
<evidence type="ECO:0000313" key="8">
    <source>
        <dbReference type="EMBL" id="KAF2733331.1"/>
    </source>
</evidence>
<dbReference type="EMBL" id="ML996163">
    <property type="protein sequence ID" value="KAF2733331.1"/>
    <property type="molecule type" value="Genomic_DNA"/>
</dbReference>